<reference evidence="2" key="1">
    <citation type="submission" date="2017-03" db="EMBL/GenBank/DDBJ databases">
        <title>Phytopthora megakarya and P. palmivora, two closely related causual agents of cacao black pod achieved similar genome size and gene model numbers by different mechanisms.</title>
        <authorList>
            <person name="Ali S."/>
            <person name="Shao J."/>
            <person name="Larry D.J."/>
            <person name="Kronmiller B."/>
            <person name="Shen D."/>
            <person name="Strem M.D."/>
            <person name="Melnick R.L."/>
            <person name="Guiltinan M.J."/>
            <person name="Tyler B.M."/>
            <person name="Meinhardt L.W."/>
            <person name="Bailey B.A."/>
        </authorList>
    </citation>
    <scope>NUCLEOTIDE SEQUENCE [LARGE SCALE GENOMIC DNA]</scope>
    <source>
        <strain evidence="2">zdho120</strain>
    </source>
</reference>
<dbReference type="Gene3D" id="3.30.70.270">
    <property type="match status" value="1"/>
</dbReference>
<protein>
    <submittedName>
        <fullName evidence="1">RNA-dependent DNA polymerase</fullName>
    </submittedName>
</protein>
<dbReference type="SUPFAM" id="SSF56672">
    <property type="entry name" value="DNA/RNA polymerases"/>
    <property type="match status" value="1"/>
</dbReference>
<evidence type="ECO:0000313" key="2">
    <source>
        <dbReference type="Proteomes" id="UP000198211"/>
    </source>
</evidence>
<dbReference type="EMBL" id="NBNE01003808">
    <property type="protein sequence ID" value="OWZ06815.1"/>
    <property type="molecule type" value="Genomic_DNA"/>
</dbReference>
<comment type="caution">
    <text evidence="1">The sequence shown here is derived from an EMBL/GenBank/DDBJ whole genome shotgun (WGS) entry which is preliminary data.</text>
</comment>
<gene>
    <name evidence="1" type="ORF">PHMEG_00020883</name>
</gene>
<evidence type="ECO:0000313" key="1">
    <source>
        <dbReference type="EMBL" id="OWZ06815.1"/>
    </source>
</evidence>
<dbReference type="InterPro" id="IPR043502">
    <property type="entry name" value="DNA/RNA_pol_sf"/>
</dbReference>
<dbReference type="Proteomes" id="UP000198211">
    <property type="component" value="Unassembled WGS sequence"/>
</dbReference>
<dbReference type="PANTHER" id="PTHR33064:SF37">
    <property type="entry name" value="RIBONUCLEASE H"/>
    <property type="match status" value="1"/>
</dbReference>
<sequence length="134" mass="15044">MSWCGRIIDGEGVRQDPERLSGLVSLPLPQTAADLQRFLCACNWIRDSIVDFARVFEPLQSKLNGALENRSRTKRSASAVNLNWTEEERVSYSRTLQSIANSAKLFYPEDEATICLMTDASDYGYSIFGKTILS</sequence>
<dbReference type="InterPro" id="IPR043128">
    <property type="entry name" value="Rev_trsase/Diguanyl_cyclase"/>
</dbReference>
<dbReference type="AlphaFoldDB" id="A0A225VNA0"/>
<name>A0A225VNA0_9STRA</name>
<accession>A0A225VNA0</accession>
<keyword evidence="2" id="KW-1185">Reference proteome</keyword>
<proteinExistence type="predicted"/>
<dbReference type="OrthoDB" id="126469at2759"/>
<dbReference type="InterPro" id="IPR051320">
    <property type="entry name" value="Viral_Replic_Matur_Polypro"/>
</dbReference>
<dbReference type="PANTHER" id="PTHR33064">
    <property type="entry name" value="POL PROTEIN"/>
    <property type="match status" value="1"/>
</dbReference>
<organism evidence="1 2">
    <name type="scientific">Phytophthora megakarya</name>
    <dbReference type="NCBI Taxonomy" id="4795"/>
    <lineage>
        <taxon>Eukaryota</taxon>
        <taxon>Sar</taxon>
        <taxon>Stramenopiles</taxon>
        <taxon>Oomycota</taxon>
        <taxon>Peronosporomycetes</taxon>
        <taxon>Peronosporales</taxon>
        <taxon>Peronosporaceae</taxon>
        <taxon>Phytophthora</taxon>
    </lineage>
</organism>